<evidence type="ECO:0000256" key="2">
    <source>
        <dbReference type="ARBA" id="ARBA00023125"/>
    </source>
</evidence>
<dbReference type="Gene3D" id="1.10.357.10">
    <property type="entry name" value="Tetracycline Repressor, domain 2"/>
    <property type="match status" value="1"/>
</dbReference>
<keyword evidence="2 4" id="KW-0238">DNA-binding</keyword>
<organism evidence="6 7">
    <name type="scientific">Flavivirga algicola</name>
    <dbReference type="NCBI Taxonomy" id="2729136"/>
    <lineage>
        <taxon>Bacteria</taxon>
        <taxon>Pseudomonadati</taxon>
        <taxon>Bacteroidota</taxon>
        <taxon>Flavobacteriia</taxon>
        <taxon>Flavobacteriales</taxon>
        <taxon>Flavobacteriaceae</taxon>
        <taxon>Flavivirga</taxon>
    </lineage>
</organism>
<dbReference type="PANTHER" id="PTHR47506:SF1">
    <property type="entry name" value="HTH-TYPE TRANSCRIPTIONAL REGULATOR YJDC"/>
    <property type="match status" value="1"/>
</dbReference>
<comment type="caution">
    <text evidence="6">The sequence shown here is derived from an EMBL/GenBank/DDBJ whole genome shotgun (WGS) entry which is preliminary data.</text>
</comment>
<keyword evidence="1" id="KW-0805">Transcription regulation</keyword>
<evidence type="ECO:0000256" key="1">
    <source>
        <dbReference type="ARBA" id="ARBA00023015"/>
    </source>
</evidence>
<evidence type="ECO:0000259" key="5">
    <source>
        <dbReference type="PROSITE" id="PS50977"/>
    </source>
</evidence>
<evidence type="ECO:0000256" key="3">
    <source>
        <dbReference type="ARBA" id="ARBA00023163"/>
    </source>
</evidence>
<dbReference type="InterPro" id="IPR036271">
    <property type="entry name" value="Tet_transcr_reg_TetR-rel_C_sf"/>
</dbReference>
<reference evidence="6 7" key="1">
    <citation type="submission" date="2020-04" db="EMBL/GenBank/DDBJ databases">
        <title>A Flavivirga sp. nov.</title>
        <authorList>
            <person name="Sun X."/>
        </authorList>
    </citation>
    <scope>NUCLEOTIDE SEQUENCE [LARGE SCALE GENOMIC DNA]</scope>
    <source>
        <strain evidence="6 7">Y03</strain>
    </source>
</reference>
<feature type="DNA-binding region" description="H-T-H motif" evidence="4">
    <location>
        <begin position="29"/>
        <end position="48"/>
    </location>
</feature>
<evidence type="ECO:0000313" key="6">
    <source>
        <dbReference type="EMBL" id="NMH87127.1"/>
    </source>
</evidence>
<dbReference type="PANTHER" id="PTHR47506">
    <property type="entry name" value="TRANSCRIPTIONAL REGULATORY PROTEIN"/>
    <property type="match status" value="1"/>
</dbReference>
<evidence type="ECO:0000256" key="4">
    <source>
        <dbReference type="PROSITE-ProRule" id="PRU00335"/>
    </source>
</evidence>
<dbReference type="RefSeq" id="WP_169671375.1">
    <property type="nucleotide sequence ID" value="NZ_JABBHF010000003.1"/>
</dbReference>
<dbReference type="Proteomes" id="UP000746690">
    <property type="component" value="Unassembled WGS sequence"/>
</dbReference>
<feature type="domain" description="HTH tetR-type" evidence="5">
    <location>
        <begin position="6"/>
        <end position="66"/>
    </location>
</feature>
<dbReference type="PROSITE" id="PS50977">
    <property type="entry name" value="HTH_TETR_2"/>
    <property type="match status" value="1"/>
</dbReference>
<dbReference type="InterPro" id="IPR001647">
    <property type="entry name" value="HTH_TetR"/>
</dbReference>
<dbReference type="SUPFAM" id="SSF48498">
    <property type="entry name" value="Tetracyclin repressor-like, C-terminal domain"/>
    <property type="match status" value="1"/>
</dbReference>
<gene>
    <name evidence="6" type="ORF">HHX25_06395</name>
</gene>
<keyword evidence="3" id="KW-0804">Transcription</keyword>
<evidence type="ECO:0000313" key="7">
    <source>
        <dbReference type="Proteomes" id="UP000746690"/>
    </source>
</evidence>
<sequence length="188" mass="21956">MARKKEYIEEEVIEKAMNLFWRNGYETTSVRMLEKEMGINQFSMYSSFGNKQGVFLESIKCYKKKAKEELFDKLKQSTNGIEAIKEYFYNFIEFSKETRLNKGCLLTNTVNELGEYADTLIMSEIVKFATDVKSHIIEKLETDKQKDSETISKQANYLMVSLQGLSVASKMFEKQQIEDFIESVFENL</sequence>
<dbReference type="InterPro" id="IPR009057">
    <property type="entry name" value="Homeodomain-like_sf"/>
</dbReference>
<dbReference type="EMBL" id="JABBHF010000003">
    <property type="protein sequence ID" value="NMH87127.1"/>
    <property type="molecule type" value="Genomic_DNA"/>
</dbReference>
<proteinExistence type="predicted"/>
<name>A0ABX1RXI9_9FLAO</name>
<accession>A0ABX1RXI9</accession>
<keyword evidence="7" id="KW-1185">Reference proteome</keyword>
<dbReference type="SUPFAM" id="SSF46689">
    <property type="entry name" value="Homeodomain-like"/>
    <property type="match status" value="1"/>
</dbReference>
<dbReference type="Pfam" id="PF00440">
    <property type="entry name" value="TetR_N"/>
    <property type="match status" value="1"/>
</dbReference>
<protein>
    <submittedName>
        <fullName evidence="6">TetR/AcrR family transcriptional regulator</fullName>
    </submittedName>
</protein>
<dbReference type="Gene3D" id="1.10.10.60">
    <property type="entry name" value="Homeodomain-like"/>
    <property type="match status" value="1"/>
</dbReference>